<dbReference type="EMBL" id="CABFNL010000001">
    <property type="protein sequence ID" value="VUA75497.1"/>
    <property type="molecule type" value="Genomic_DNA"/>
</dbReference>
<name>A0A508ZN85_KLEPN</name>
<evidence type="ECO:0000313" key="1">
    <source>
        <dbReference type="EMBL" id="VUA75497.1"/>
    </source>
</evidence>
<gene>
    <name evidence="1" type="ORF">NCTC11678_00017</name>
</gene>
<organism evidence="1">
    <name type="scientific">Klebsiella pneumoniae</name>
    <dbReference type="NCBI Taxonomy" id="573"/>
    <lineage>
        <taxon>Bacteria</taxon>
        <taxon>Pseudomonadati</taxon>
        <taxon>Pseudomonadota</taxon>
        <taxon>Gammaproteobacteria</taxon>
        <taxon>Enterobacterales</taxon>
        <taxon>Enterobacteriaceae</taxon>
        <taxon>Klebsiella/Raoultella group</taxon>
        <taxon>Klebsiella</taxon>
        <taxon>Klebsiella pneumoniae complex</taxon>
    </lineage>
</organism>
<dbReference type="AlphaFoldDB" id="A0A508ZN85"/>
<reference evidence="1" key="1">
    <citation type="submission" date="2018-06" db="EMBL/GenBank/DDBJ databases">
        <authorList>
            <consortium name="Pathogen Informatics"/>
        </authorList>
    </citation>
    <scope>NUCLEOTIDE SEQUENCE</scope>
    <source>
        <strain evidence="1">NCTC11678</strain>
    </source>
</reference>
<sequence length="55" mass="6453">MYQVCIADSDKMNRGLPVHSTLTIAQKFNHNEMYPKIVLYKENILIIYLLNKINV</sequence>
<protein>
    <submittedName>
        <fullName evidence="1">Uncharacterized protein</fullName>
    </submittedName>
</protein>
<proteinExistence type="predicted"/>
<accession>A0A508ZN85</accession>